<evidence type="ECO:0000313" key="3">
    <source>
        <dbReference type="Proteomes" id="UP001500466"/>
    </source>
</evidence>
<sequence length="259" mass="27708">MAEINERYTQGTPCWVDLMASDQQAAIDFYEDLLGWHGEVGPPEFGGYAICELRDRAVAGIGPAMSMDGAPPPPTVWTTYLAVDDIERTAAKVEQNGGTLFMPPMQVGDKGKMLVCADPSGAVVGAWEPLTFFGATRVNEPGTLVWNELNTRDLAKAVPFYEAVFGVKFESMPEMPSYQGMLAGGRVCAGAQQIGPDMPAEMPSHWLTYFAVDDADSTTAAAVHAGSTLLQPAFDMPAGRMSVVMDPQGAVFALLKSSM</sequence>
<feature type="domain" description="VOC" evidence="1">
    <location>
        <begin position="12"/>
        <end position="129"/>
    </location>
</feature>
<name>A0ABP9HLU7_9ACTN</name>
<organism evidence="2 3">
    <name type="scientific">Yinghuangia aomiensis</name>
    <dbReference type="NCBI Taxonomy" id="676205"/>
    <lineage>
        <taxon>Bacteria</taxon>
        <taxon>Bacillati</taxon>
        <taxon>Actinomycetota</taxon>
        <taxon>Actinomycetes</taxon>
        <taxon>Kitasatosporales</taxon>
        <taxon>Streptomycetaceae</taxon>
        <taxon>Yinghuangia</taxon>
    </lineage>
</organism>
<reference evidence="3" key="1">
    <citation type="journal article" date="2019" name="Int. J. Syst. Evol. Microbiol.">
        <title>The Global Catalogue of Microorganisms (GCM) 10K type strain sequencing project: providing services to taxonomists for standard genome sequencing and annotation.</title>
        <authorList>
            <consortium name="The Broad Institute Genomics Platform"/>
            <consortium name="The Broad Institute Genome Sequencing Center for Infectious Disease"/>
            <person name="Wu L."/>
            <person name="Ma J."/>
        </authorList>
    </citation>
    <scope>NUCLEOTIDE SEQUENCE [LARGE SCALE GENOMIC DNA]</scope>
    <source>
        <strain evidence="3">JCM 17986</strain>
    </source>
</reference>
<dbReference type="InterPro" id="IPR029068">
    <property type="entry name" value="Glyas_Bleomycin-R_OHBP_Dase"/>
</dbReference>
<accession>A0ABP9HLU7</accession>
<dbReference type="EMBL" id="BAABHS010000016">
    <property type="protein sequence ID" value="GAA4973770.1"/>
    <property type="molecule type" value="Genomic_DNA"/>
</dbReference>
<dbReference type="PROSITE" id="PS51819">
    <property type="entry name" value="VOC"/>
    <property type="match status" value="2"/>
</dbReference>
<dbReference type="PANTHER" id="PTHR33993">
    <property type="entry name" value="GLYOXALASE-RELATED"/>
    <property type="match status" value="1"/>
</dbReference>
<dbReference type="InterPro" id="IPR004360">
    <property type="entry name" value="Glyas_Fos-R_dOase_dom"/>
</dbReference>
<dbReference type="SUPFAM" id="SSF54593">
    <property type="entry name" value="Glyoxalase/Bleomycin resistance protein/Dihydroxybiphenyl dioxygenase"/>
    <property type="match status" value="2"/>
</dbReference>
<dbReference type="Gene3D" id="3.10.180.10">
    <property type="entry name" value="2,3-Dihydroxybiphenyl 1,2-Dioxygenase, domain 1"/>
    <property type="match status" value="2"/>
</dbReference>
<dbReference type="InterPro" id="IPR052164">
    <property type="entry name" value="Anthracycline_SecMetBiosynth"/>
</dbReference>
<dbReference type="Pfam" id="PF00903">
    <property type="entry name" value="Glyoxalase"/>
    <property type="match status" value="2"/>
</dbReference>
<proteinExistence type="predicted"/>
<gene>
    <name evidence="2" type="ORF">GCM10023205_45340</name>
</gene>
<dbReference type="Proteomes" id="UP001500466">
    <property type="component" value="Unassembled WGS sequence"/>
</dbReference>
<comment type="caution">
    <text evidence="2">The sequence shown here is derived from an EMBL/GenBank/DDBJ whole genome shotgun (WGS) entry which is preliminary data.</text>
</comment>
<dbReference type="RefSeq" id="WP_345677447.1">
    <property type="nucleotide sequence ID" value="NZ_BAABHS010000016.1"/>
</dbReference>
<protein>
    <submittedName>
        <fullName evidence="2">VOC family protein</fullName>
    </submittedName>
</protein>
<evidence type="ECO:0000259" key="1">
    <source>
        <dbReference type="PROSITE" id="PS51819"/>
    </source>
</evidence>
<dbReference type="InterPro" id="IPR037523">
    <property type="entry name" value="VOC_core"/>
</dbReference>
<feature type="domain" description="VOC" evidence="1">
    <location>
        <begin position="143"/>
        <end position="257"/>
    </location>
</feature>
<keyword evidence="3" id="KW-1185">Reference proteome</keyword>
<dbReference type="CDD" id="cd07247">
    <property type="entry name" value="SgaA_N_like"/>
    <property type="match status" value="2"/>
</dbReference>
<dbReference type="PANTHER" id="PTHR33993:SF14">
    <property type="entry name" value="GB|AAF24581.1"/>
    <property type="match status" value="1"/>
</dbReference>
<evidence type="ECO:0000313" key="2">
    <source>
        <dbReference type="EMBL" id="GAA4973770.1"/>
    </source>
</evidence>